<evidence type="ECO:0000256" key="7">
    <source>
        <dbReference type="ARBA" id="ARBA00022840"/>
    </source>
</evidence>
<dbReference type="AlphaFoldDB" id="A0A414HET7"/>
<keyword evidence="9" id="KW-0472">Membrane</keyword>
<dbReference type="PROSITE" id="PS50929">
    <property type="entry name" value="ABC_TM1F"/>
    <property type="match status" value="1"/>
</dbReference>
<protein>
    <submittedName>
        <fullName evidence="10">Peptidase domain-containing ABC transporter</fullName>
    </submittedName>
</protein>
<organism evidence="10 11">
    <name type="scientific">Phocaeicola vulgatus</name>
    <name type="common">Bacteroides vulgatus</name>
    <dbReference type="NCBI Taxonomy" id="821"/>
    <lineage>
        <taxon>Bacteria</taxon>
        <taxon>Pseudomonadati</taxon>
        <taxon>Bacteroidota</taxon>
        <taxon>Bacteroidia</taxon>
        <taxon>Bacteroidales</taxon>
        <taxon>Bacteroidaceae</taxon>
        <taxon>Phocaeicola</taxon>
    </lineage>
</organism>
<dbReference type="GO" id="GO:0005886">
    <property type="term" value="C:plasma membrane"/>
    <property type="evidence" value="ECO:0007669"/>
    <property type="project" value="UniProtKB-SubCell"/>
</dbReference>
<gene>
    <name evidence="10" type="ORF">DW783_04720</name>
</gene>
<keyword evidence="6" id="KW-0378">Hydrolase</keyword>
<dbReference type="Pfam" id="PF00664">
    <property type="entry name" value="ABC_membrane"/>
    <property type="match status" value="1"/>
</dbReference>
<dbReference type="SUPFAM" id="SSF90123">
    <property type="entry name" value="ABC transporter transmembrane region"/>
    <property type="match status" value="1"/>
</dbReference>
<dbReference type="SMART" id="SM00382">
    <property type="entry name" value="AAA"/>
    <property type="match status" value="1"/>
</dbReference>
<dbReference type="Gene3D" id="3.90.70.10">
    <property type="entry name" value="Cysteine proteinases"/>
    <property type="match status" value="1"/>
</dbReference>
<dbReference type="Pfam" id="PF00005">
    <property type="entry name" value="ABC_tran"/>
    <property type="match status" value="1"/>
</dbReference>
<keyword evidence="5" id="KW-0547">Nucleotide-binding</keyword>
<keyword evidence="3" id="KW-1003">Cell membrane</keyword>
<dbReference type="PROSITE" id="PS50893">
    <property type="entry name" value="ABC_TRANSPORTER_2"/>
    <property type="match status" value="1"/>
</dbReference>
<dbReference type="Proteomes" id="UP000283429">
    <property type="component" value="Unassembled WGS sequence"/>
</dbReference>
<reference evidence="10 11" key="1">
    <citation type="submission" date="2018-08" db="EMBL/GenBank/DDBJ databases">
        <title>A genome reference for cultivated species of the human gut microbiota.</title>
        <authorList>
            <person name="Zou Y."/>
            <person name="Xue W."/>
            <person name="Luo G."/>
        </authorList>
    </citation>
    <scope>NUCLEOTIDE SEQUENCE [LARGE SCALE GENOMIC DNA]</scope>
    <source>
        <strain evidence="10 11">AM30-40</strain>
    </source>
</reference>
<keyword evidence="4" id="KW-0812">Transmembrane</keyword>
<dbReference type="CDD" id="cd02418">
    <property type="entry name" value="Peptidase_C39B"/>
    <property type="match status" value="1"/>
</dbReference>
<name>A0A414HET7_PHOVU</name>
<dbReference type="InterPro" id="IPR039421">
    <property type="entry name" value="Type_1_exporter"/>
</dbReference>
<keyword evidence="7" id="KW-0067">ATP-binding</keyword>
<keyword evidence="2" id="KW-0813">Transport</keyword>
<dbReference type="Gene3D" id="1.20.1560.10">
    <property type="entry name" value="ABC transporter type 1, transmembrane domain"/>
    <property type="match status" value="1"/>
</dbReference>
<dbReference type="FunFam" id="3.40.50.300:FF:000221">
    <property type="entry name" value="Multidrug ABC transporter ATP-binding protein"/>
    <property type="match status" value="1"/>
</dbReference>
<comment type="subcellular location">
    <subcellularLocation>
        <location evidence="1">Cell membrane</location>
        <topology evidence="1">Multi-pass membrane protein</topology>
    </subcellularLocation>
</comment>
<dbReference type="InterPro" id="IPR011527">
    <property type="entry name" value="ABC1_TM_dom"/>
</dbReference>
<dbReference type="InterPro" id="IPR005074">
    <property type="entry name" value="Peptidase_C39"/>
</dbReference>
<evidence type="ECO:0000256" key="5">
    <source>
        <dbReference type="ARBA" id="ARBA00022741"/>
    </source>
</evidence>
<evidence type="ECO:0000313" key="11">
    <source>
        <dbReference type="Proteomes" id="UP000283429"/>
    </source>
</evidence>
<evidence type="ECO:0000256" key="2">
    <source>
        <dbReference type="ARBA" id="ARBA00022448"/>
    </source>
</evidence>
<dbReference type="InterPro" id="IPR003593">
    <property type="entry name" value="AAA+_ATPase"/>
</dbReference>
<dbReference type="InterPro" id="IPR036640">
    <property type="entry name" value="ABC1_TM_sf"/>
</dbReference>
<evidence type="ECO:0000256" key="9">
    <source>
        <dbReference type="ARBA" id="ARBA00023136"/>
    </source>
</evidence>
<dbReference type="GO" id="GO:0015421">
    <property type="term" value="F:ABC-type oligopeptide transporter activity"/>
    <property type="evidence" value="ECO:0007669"/>
    <property type="project" value="TreeGrafter"/>
</dbReference>
<dbReference type="PROSITE" id="PS00211">
    <property type="entry name" value="ABC_TRANSPORTER_1"/>
    <property type="match status" value="1"/>
</dbReference>
<evidence type="ECO:0000256" key="4">
    <source>
        <dbReference type="ARBA" id="ARBA00022692"/>
    </source>
</evidence>
<evidence type="ECO:0000256" key="6">
    <source>
        <dbReference type="ARBA" id="ARBA00022801"/>
    </source>
</evidence>
<comment type="caution">
    <text evidence="10">The sequence shown here is derived from an EMBL/GenBank/DDBJ whole genome shotgun (WGS) entry which is preliminary data.</text>
</comment>
<dbReference type="InterPro" id="IPR003439">
    <property type="entry name" value="ABC_transporter-like_ATP-bd"/>
</dbReference>
<dbReference type="SUPFAM" id="SSF52540">
    <property type="entry name" value="P-loop containing nucleoside triphosphate hydrolases"/>
    <property type="match status" value="1"/>
</dbReference>
<dbReference type="PANTHER" id="PTHR43394:SF1">
    <property type="entry name" value="ATP-BINDING CASSETTE SUB-FAMILY B MEMBER 10, MITOCHONDRIAL"/>
    <property type="match status" value="1"/>
</dbReference>
<dbReference type="RefSeq" id="WP_101602731.1">
    <property type="nucleotide sequence ID" value="NZ_JADNJS010000059.1"/>
</dbReference>
<evidence type="ECO:0000313" key="10">
    <source>
        <dbReference type="EMBL" id="RHD83108.1"/>
    </source>
</evidence>
<proteinExistence type="predicted"/>
<dbReference type="InterPro" id="IPR027417">
    <property type="entry name" value="P-loop_NTPase"/>
</dbReference>
<dbReference type="GO" id="GO:0005524">
    <property type="term" value="F:ATP binding"/>
    <property type="evidence" value="ECO:0007669"/>
    <property type="project" value="UniProtKB-KW"/>
</dbReference>
<accession>A0A414HET7</accession>
<dbReference type="CDD" id="cd18571">
    <property type="entry name" value="ABC_6TM_peptidase_like"/>
    <property type="match status" value="1"/>
</dbReference>
<evidence type="ECO:0000256" key="1">
    <source>
        <dbReference type="ARBA" id="ARBA00004651"/>
    </source>
</evidence>
<dbReference type="GO" id="GO:0008233">
    <property type="term" value="F:peptidase activity"/>
    <property type="evidence" value="ECO:0007669"/>
    <property type="project" value="InterPro"/>
</dbReference>
<dbReference type="Pfam" id="PF03412">
    <property type="entry name" value="Peptidase_C39"/>
    <property type="match status" value="1"/>
</dbReference>
<dbReference type="EMBL" id="QSJM01000010">
    <property type="protein sequence ID" value="RHD83108.1"/>
    <property type="molecule type" value="Genomic_DNA"/>
</dbReference>
<dbReference type="GO" id="GO:0006508">
    <property type="term" value="P:proteolysis"/>
    <property type="evidence" value="ECO:0007669"/>
    <property type="project" value="InterPro"/>
</dbReference>
<evidence type="ECO:0000256" key="8">
    <source>
        <dbReference type="ARBA" id="ARBA00022989"/>
    </source>
</evidence>
<dbReference type="InterPro" id="IPR017871">
    <property type="entry name" value="ABC_transporter-like_CS"/>
</dbReference>
<dbReference type="Gene3D" id="3.40.50.300">
    <property type="entry name" value="P-loop containing nucleotide triphosphate hydrolases"/>
    <property type="match status" value="1"/>
</dbReference>
<dbReference type="PANTHER" id="PTHR43394">
    <property type="entry name" value="ATP-DEPENDENT PERMEASE MDL1, MITOCHONDRIAL"/>
    <property type="match status" value="1"/>
</dbReference>
<sequence length="733" mass="83822">MSQFPLYFQHDAMQCGIACLQMVCKYYGKEYTLAQLSDICFATNEGISLLGISQAAEKLGLHTVCGRATVEQLEQVDLPSIIFWNQNHFVVLYKINKRKKGNIYYVADPGKGKIVYTEGEFKKGWLNTQSQREEKGIAMFFEPTGNFWEINSSEKEKHSFRFLYGYLRQYRKHLIQILLGLLVGCILQLIMPFLTQSIVDIGITNRDIGFIWLVLLGELLIVIGRTATDFIRRWLLLHISMRINISLVSDFFIKLLKLPMSFFDTKLMGDLLQRMNDHNRVQSFLTSQLLSTLFSLLSFVVFGMVLFIYNRIIFGVFLLGSFLYGAWIATFLKRRKVIDYELFEQQAISQSKTYQFITTMQEIKLQDCERRRRWEWEDVQADLFKVQMKSLKLQQMQEAGSIFINEVKNILITVMAATSVINGNITLGAMLAVQYIVGQLNSPVEQLMSFIYSLQDVRISLERINEIHERKSEETCERQHIGFADRTDKSIVIDNVDFKYDPHALKKTVEGISFIIPEGKVTAIVGASGSGKTTLIKLILGYYPVMAGNILIAGRNLDNYNLKWWRRQCGVVMQDGIIFSETIARNIAVDDGDIDVERLEQAARIANIHDYIMGLPLKYNTQIGRDGMGLSQGQKQRILIARAVYKKTDFIFLDEATNALDAKNEKAIVENLNGFYKGRTVIVVAHRLSTVKNADQIIVLDNGKVVEIGNHASLIERQGIYYNLVKNQLELGN</sequence>
<keyword evidence="8" id="KW-1133">Transmembrane helix</keyword>
<evidence type="ECO:0000256" key="3">
    <source>
        <dbReference type="ARBA" id="ARBA00022475"/>
    </source>
</evidence>
<dbReference type="PROSITE" id="PS50990">
    <property type="entry name" value="PEPTIDASE_C39"/>
    <property type="match status" value="1"/>
</dbReference>
<dbReference type="GO" id="GO:0016887">
    <property type="term" value="F:ATP hydrolysis activity"/>
    <property type="evidence" value="ECO:0007669"/>
    <property type="project" value="InterPro"/>
</dbReference>